<feature type="non-terminal residue" evidence="1">
    <location>
        <position position="1"/>
    </location>
</feature>
<proteinExistence type="predicted"/>
<protein>
    <submittedName>
        <fullName evidence="1">29161_t:CDS:1</fullName>
    </submittedName>
</protein>
<evidence type="ECO:0000313" key="2">
    <source>
        <dbReference type="Proteomes" id="UP000789901"/>
    </source>
</evidence>
<organism evidence="1 2">
    <name type="scientific">Gigaspora margarita</name>
    <dbReference type="NCBI Taxonomy" id="4874"/>
    <lineage>
        <taxon>Eukaryota</taxon>
        <taxon>Fungi</taxon>
        <taxon>Fungi incertae sedis</taxon>
        <taxon>Mucoromycota</taxon>
        <taxon>Glomeromycotina</taxon>
        <taxon>Glomeromycetes</taxon>
        <taxon>Diversisporales</taxon>
        <taxon>Gigasporaceae</taxon>
        <taxon>Gigaspora</taxon>
    </lineage>
</organism>
<name>A0ABN7UIE4_GIGMA</name>
<keyword evidence="2" id="KW-1185">Reference proteome</keyword>
<dbReference type="Proteomes" id="UP000789901">
    <property type="component" value="Unassembled WGS sequence"/>
</dbReference>
<accession>A0ABN7UIE4</accession>
<evidence type="ECO:0000313" key="1">
    <source>
        <dbReference type="EMBL" id="CAG8585024.1"/>
    </source>
</evidence>
<reference evidence="1 2" key="1">
    <citation type="submission" date="2021-06" db="EMBL/GenBank/DDBJ databases">
        <authorList>
            <person name="Kallberg Y."/>
            <person name="Tangrot J."/>
            <person name="Rosling A."/>
        </authorList>
    </citation>
    <scope>NUCLEOTIDE SEQUENCE [LARGE SCALE GENOMIC DNA]</scope>
    <source>
        <strain evidence="1 2">120-4 pot B 10/14</strain>
    </source>
</reference>
<gene>
    <name evidence="1" type="ORF">GMARGA_LOCUS6133</name>
</gene>
<comment type="caution">
    <text evidence="1">The sequence shown here is derived from an EMBL/GenBank/DDBJ whole genome shotgun (WGS) entry which is preliminary data.</text>
</comment>
<sequence length="45" mass="5318">RFKEKIDSQKKDNSVDEVESEVIRERQSALELSTKQVFESKIISY</sequence>
<dbReference type="EMBL" id="CAJVQB010002722">
    <property type="protein sequence ID" value="CAG8585024.1"/>
    <property type="molecule type" value="Genomic_DNA"/>
</dbReference>